<gene>
    <name evidence="2" type="ORF">VE01_02890</name>
</gene>
<feature type="domain" description="Aminoglycoside phosphotransferase" evidence="1">
    <location>
        <begin position="190"/>
        <end position="374"/>
    </location>
</feature>
<dbReference type="PANTHER" id="PTHR21310">
    <property type="entry name" value="AMINOGLYCOSIDE PHOSPHOTRANSFERASE-RELATED-RELATED"/>
    <property type="match status" value="1"/>
</dbReference>
<keyword evidence="3" id="KW-1185">Reference proteome</keyword>
<dbReference type="InterPro" id="IPR011009">
    <property type="entry name" value="Kinase-like_dom_sf"/>
</dbReference>
<dbReference type="Gene3D" id="3.90.1200.10">
    <property type="match status" value="1"/>
</dbReference>
<dbReference type="RefSeq" id="XP_018133321.1">
    <property type="nucleotide sequence ID" value="XM_018272394.2"/>
</dbReference>
<accession>A0A1B8GUU7</accession>
<name>A0A1B8GUU7_9PEZI</name>
<dbReference type="GeneID" id="28836276"/>
<reference evidence="2 3" key="1">
    <citation type="submission" date="2016-03" db="EMBL/GenBank/DDBJ databases">
        <title>Comparative genomics of Pseudogymnoascus destructans, the fungus causing white-nose syndrome of bats.</title>
        <authorList>
            <person name="Palmer J.M."/>
            <person name="Drees K.P."/>
            <person name="Foster J.T."/>
            <person name="Lindner D.L."/>
        </authorList>
    </citation>
    <scope>NUCLEOTIDE SEQUENCE [LARGE SCALE GENOMIC DNA]</scope>
    <source>
        <strain evidence="2 3">UAMH 10579</strain>
    </source>
</reference>
<dbReference type="Pfam" id="PF01636">
    <property type="entry name" value="APH"/>
    <property type="match status" value="1"/>
</dbReference>
<proteinExistence type="predicted"/>
<evidence type="ECO:0000313" key="3">
    <source>
        <dbReference type="Proteomes" id="UP000091956"/>
    </source>
</evidence>
<dbReference type="InterPro" id="IPR002575">
    <property type="entry name" value="Aminoglycoside_PTrfase"/>
</dbReference>
<protein>
    <recommendedName>
        <fullName evidence="1">Aminoglycoside phosphotransferase domain-containing protein</fullName>
    </recommendedName>
</protein>
<reference evidence="3" key="2">
    <citation type="journal article" date="2018" name="Nat. Commun.">
        <title>Extreme sensitivity to ultraviolet light in the fungal pathogen causing white-nose syndrome of bats.</title>
        <authorList>
            <person name="Palmer J.M."/>
            <person name="Drees K.P."/>
            <person name="Foster J.T."/>
            <person name="Lindner D.L."/>
        </authorList>
    </citation>
    <scope>NUCLEOTIDE SEQUENCE [LARGE SCALE GENOMIC DNA]</scope>
    <source>
        <strain evidence="3">UAMH 10579</strain>
    </source>
</reference>
<dbReference type="PANTHER" id="PTHR21310:SF15">
    <property type="entry name" value="AMINOGLYCOSIDE PHOSPHOTRANSFERASE DOMAIN-CONTAINING PROTEIN"/>
    <property type="match status" value="1"/>
</dbReference>
<evidence type="ECO:0000313" key="2">
    <source>
        <dbReference type="EMBL" id="OBT99588.1"/>
    </source>
</evidence>
<dbReference type="EMBL" id="KV460212">
    <property type="protein sequence ID" value="OBT99588.1"/>
    <property type="molecule type" value="Genomic_DNA"/>
</dbReference>
<dbReference type="InterPro" id="IPR051678">
    <property type="entry name" value="AGP_Transferase"/>
</dbReference>
<dbReference type="SUPFAM" id="SSF56112">
    <property type="entry name" value="Protein kinase-like (PK-like)"/>
    <property type="match status" value="1"/>
</dbReference>
<dbReference type="OrthoDB" id="8300194at2759"/>
<dbReference type="STRING" id="342668.A0A1B8GUU7"/>
<dbReference type="Proteomes" id="UP000091956">
    <property type="component" value="Unassembled WGS sequence"/>
</dbReference>
<dbReference type="AlphaFoldDB" id="A0A1B8GUU7"/>
<evidence type="ECO:0000259" key="1">
    <source>
        <dbReference type="Pfam" id="PF01636"/>
    </source>
</evidence>
<organism evidence="2 3">
    <name type="scientific">Pseudogymnoascus verrucosus</name>
    <dbReference type="NCBI Taxonomy" id="342668"/>
    <lineage>
        <taxon>Eukaryota</taxon>
        <taxon>Fungi</taxon>
        <taxon>Dikarya</taxon>
        <taxon>Ascomycota</taxon>
        <taxon>Pezizomycotina</taxon>
        <taxon>Leotiomycetes</taxon>
        <taxon>Thelebolales</taxon>
        <taxon>Thelebolaceae</taxon>
        <taxon>Pseudogymnoascus</taxon>
    </lineage>
</organism>
<sequence>MDEAQINRGSDSSASFDSLEFPELVKPNERIVKLNQEVLEILQAALKLNPEMNLLAIFPEDYSQRRQGKLAASTASGAEYKIKKLPPPPPIRPQPPLGSRDFCADAIALSKTAIVIHPLSDEAIAFLSNFLEPLESSQVLLDSSDSLMKAIKRMLAQPDKLWEDPIRGVVLKCNDDLPVKVVRGYNDHTEYTSMQYLAKHAPDIPAPKPHGFIKLGRIHVIFMTLIPSITLEKVWDNLTDRNKTSIQHELNEIFLKLRKLKKNSAQRLGGLDGEGVKNDFMFGHRSSEVMTTAAEFEDFQFSACPRASKAWVTFLRSFLPVQSEDCVFTHGDVWMANIMVKLDDSSSNYTLSGLIDWENSGFYPESQESIWMLSGLTRYTETDWYKHVPPCVSPKRYTVHWLVHRLWSHTVDST</sequence>